<dbReference type="Pfam" id="PF02515">
    <property type="entry name" value="CoA_transf_3"/>
    <property type="match status" value="1"/>
</dbReference>
<dbReference type="SUPFAM" id="SSF89796">
    <property type="entry name" value="CoA-transferase family III (CaiB/BaiF)"/>
    <property type="match status" value="1"/>
</dbReference>
<dbReference type="Gene3D" id="3.40.50.10540">
    <property type="entry name" value="Crotonobetainyl-coa:carnitine coa-transferase, domain 1"/>
    <property type="match status" value="1"/>
</dbReference>
<evidence type="ECO:0000313" key="3">
    <source>
        <dbReference type="EMBL" id="CAB4577684.1"/>
    </source>
</evidence>
<organism evidence="3">
    <name type="scientific">freshwater metagenome</name>
    <dbReference type="NCBI Taxonomy" id="449393"/>
    <lineage>
        <taxon>unclassified sequences</taxon>
        <taxon>metagenomes</taxon>
        <taxon>ecological metagenomes</taxon>
    </lineage>
</organism>
<dbReference type="InterPro" id="IPR050483">
    <property type="entry name" value="CoA-transferase_III_domain"/>
</dbReference>
<keyword evidence="1" id="KW-0808">Transferase</keyword>
<proteinExistence type="predicted"/>
<name>A0A6J6ES49_9ZZZZ</name>
<protein>
    <submittedName>
        <fullName evidence="3">Unannotated protein</fullName>
    </submittedName>
</protein>
<dbReference type="PANTHER" id="PTHR48207">
    <property type="entry name" value="SUCCINATE--HYDROXYMETHYLGLUTARATE COA-TRANSFERASE"/>
    <property type="match status" value="1"/>
</dbReference>
<dbReference type="GO" id="GO:0008410">
    <property type="term" value="F:CoA-transferase activity"/>
    <property type="evidence" value="ECO:0007669"/>
    <property type="project" value="TreeGrafter"/>
</dbReference>
<dbReference type="InterPro" id="IPR044855">
    <property type="entry name" value="CoA-Trfase_III_dom3_sf"/>
</dbReference>
<sequence length="425" mass="46238">MNAPDPSHASDTPAAPDTSNAPRPLEGVRVLDLTRVLSGPHCTRMLCDLGADVIKVEPPDGDMTRFANPRVNSLSTYFVQQNTGKRNVSLDMSTPEGVELLLGLAERCDVLVENFRPGVADRMGIGYEAIAARNPRIVYASISGYGQTGPWVGRRAYAPVVGAESGATKLSGDARGGQYANDPLSHADVYTAIECASAVLAALFQRERTGRGDRIDVAMAQTMLYVNEHVHDQLWDRDVPADWIRSFQPGDYPVLTCANGETVIISGHPAERGTFDRFVRAMDAPELFDDPRFTDVPSRLANYGALMDRMRAWAATVPDPDQLEERMAAQGLACGRLRSVAEICATDWAAARRVVVEVSDRGSGTLRIPNAPWRFAGSEVGVRGEPRYRGEDNHAVLREVLGLSDDRLHELDAKGVLSSRVPGRS</sequence>
<dbReference type="AlphaFoldDB" id="A0A6J6ES49"/>
<dbReference type="Gene3D" id="3.30.1540.10">
    <property type="entry name" value="formyl-coa transferase, domain 3"/>
    <property type="match status" value="1"/>
</dbReference>
<dbReference type="EMBL" id="CAEZSR010000131">
    <property type="protein sequence ID" value="CAB4577684.1"/>
    <property type="molecule type" value="Genomic_DNA"/>
</dbReference>
<dbReference type="InterPro" id="IPR023606">
    <property type="entry name" value="CoA-Trfase_III_dom_1_sf"/>
</dbReference>
<dbReference type="InterPro" id="IPR003673">
    <property type="entry name" value="CoA-Trfase_fam_III"/>
</dbReference>
<dbReference type="PANTHER" id="PTHR48207:SF3">
    <property type="entry name" value="SUCCINATE--HYDROXYMETHYLGLUTARATE COA-TRANSFERASE"/>
    <property type="match status" value="1"/>
</dbReference>
<accession>A0A6J6ES49</accession>
<evidence type="ECO:0000256" key="1">
    <source>
        <dbReference type="ARBA" id="ARBA00022679"/>
    </source>
</evidence>
<feature type="region of interest" description="Disordered" evidence="2">
    <location>
        <begin position="1"/>
        <end position="25"/>
    </location>
</feature>
<gene>
    <name evidence="3" type="ORF">UFOPK1493_02827</name>
</gene>
<evidence type="ECO:0000256" key="2">
    <source>
        <dbReference type="SAM" id="MobiDB-lite"/>
    </source>
</evidence>
<reference evidence="3" key="1">
    <citation type="submission" date="2020-05" db="EMBL/GenBank/DDBJ databases">
        <authorList>
            <person name="Chiriac C."/>
            <person name="Salcher M."/>
            <person name="Ghai R."/>
            <person name="Kavagutti S V."/>
        </authorList>
    </citation>
    <scope>NUCLEOTIDE SEQUENCE</scope>
</reference>